<dbReference type="InterPro" id="IPR013320">
    <property type="entry name" value="ConA-like_dom_sf"/>
</dbReference>
<dbReference type="Gene3D" id="2.60.120.200">
    <property type="match status" value="1"/>
</dbReference>
<dbReference type="SUPFAM" id="SSF51445">
    <property type="entry name" value="(Trans)glycosidases"/>
    <property type="match status" value="1"/>
</dbReference>
<evidence type="ECO:0000256" key="1">
    <source>
        <dbReference type="ARBA" id="ARBA00007806"/>
    </source>
</evidence>
<dbReference type="Pfam" id="PF17137">
    <property type="entry name" value="DUF5110"/>
    <property type="match status" value="1"/>
</dbReference>
<organism evidence="7 8">
    <name type="scientific">Haloferula luteola</name>
    <dbReference type="NCBI Taxonomy" id="595692"/>
    <lineage>
        <taxon>Bacteria</taxon>
        <taxon>Pseudomonadati</taxon>
        <taxon>Verrucomicrobiota</taxon>
        <taxon>Verrucomicrobiia</taxon>
        <taxon>Verrucomicrobiales</taxon>
        <taxon>Verrucomicrobiaceae</taxon>
        <taxon>Haloferula</taxon>
    </lineage>
</organism>
<feature type="domain" description="Glycoside hydrolase family 31 N-terminal" evidence="4">
    <location>
        <begin position="425"/>
        <end position="584"/>
    </location>
</feature>
<dbReference type="InterPro" id="IPR011013">
    <property type="entry name" value="Gal_mutarotase_sf_dom"/>
</dbReference>
<sequence length="1176" mass="132061">MDSLQPSGFLSSFVKRIVALFAFFGAFHCLQASPPIREGIALHFDASNIDASGNRSLLDGQTVKRWHDLSGRAQHLEVSAGAPTYIQPGPGFGGLPVVDFEPSDFNGADHLALSSKSIAHYPFTLFAVVRSDTTHNAVIFSWVNAQSRDKMAGIRFVAEGKGGPGRISLFRRNPTWVETASKASFHDNTFHVVCARFISPTLAELFVDGELQASSTEAVPLPAFNRFDLANNGREKGTTDPFQGQIAELLVYETDLAEASQQSTENYLQQKWITGRSGIAISDREVDFGSVARGEPQFREVILTHVGADESDLTIQSVRLAHLAPFTLDASFNGVALDLADPASYPIQLSRARKDELHLRIGIHGSPARLDYLGNLVIVSDAENEPELEIPLKAQLRDRSGVPDYRSHSVRGNVIDFELEHRAQLRLTLNTDSMVRVQYAPNGDFRPDDEPDHFMVQKHDWPTVDHQIIDHGAYWGIHTPAMTIRAQKSPFRLQMFDASNRTLIVKDADAEGMYSERNLRGVHRMEREGHHARFGFGSGDHGHSRPLNKSAGYDEFTVTHGRTCVPFFMSTAGYGIFLNTIDPVTSFDGAGGFQTQGHLDYWYMAGDMKRVLGLYSELTGHMDLFPKWAFGFMLSKYGNDHATQSEFLEWIQRLRKEDYPTDAYVFDFGWRGGKFSSHRWDADRFPDLPSMFSKARKLGFHVGLHNNQGTPEAGDGNFSDPKVAEAWWQAHWTNVIQPGYGDWFWPDEFDVSGDNLMANLSAKIVHERWLQETTEQRPMFMTRGGFANQHFAATWSGDIANTIAEMSEQITGSLALGMSGYPWCSHDLGGFFTQPSDELYIRWVAQLGAFSPIMRAHGHDGREPWLYGQRAQENLRRYLKIRYRLFPYIYSTAWQGASEGIPMMRAMALEHPQDPESWSKETQYYFGDWLLVAPALSTHDTQVSIWLPEGQWYDFFNPSIRYEGGKTLSMHATLDEIPVLVKEGAIIPTGPDIAYADEKPLNPLTLELFPGSSPSHFCLYEDDGITRNHLIHGADSRTHFSASWAGDTALQFTKHATQLGNPALYSPNFPRDTILHAHHWTLHPEKVLISGSPLQEARSLAELHQKTQGWFWDRDDQTLSIRFVDNGAKVQITASSQELPTKGDRLEKLREAENATELDAAESHSHGESRFEKPSF</sequence>
<dbReference type="Pfam" id="PF13385">
    <property type="entry name" value="Laminin_G_3"/>
    <property type="match status" value="1"/>
</dbReference>
<feature type="domain" description="DUF5110" evidence="5">
    <location>
        <begin position="1003"/>
        <end position="1052"/>
    </location>
</feature>
<evidence type="ECO:0000313" key="7">
    <source>
        <dbReference type="EMBL" id="MBB5351794.1"/>
    </source>
</evidence>
<dbReference type="InterPro" id="IPR013780">
    <property type="entry name" value="Glyco_hydro_b"/>
</dbReference>
<evidence type="ECO:0000256" key="2">
    <source>
        <dbReference type="SAM" id="MobiDB-lite"/>
    </source>
</evidence>
<dbReference type="Pfam" id="PF01055">
    <property type="entry name" value="Glyco_hydro_31_2nd"/>
    <property type="match status" value="1"/>
</dbReference>
<comment type="caution">
    <text evidence="7">The sequence shown here is derived from an EMBL/GenBank/DDBJ whole genome shotgun (WGS) entry which is preliminary data.</text>
</comment>
<dbReference type="Gene3D" id="3.20.20.80">
    <property type="entry name" value="Glycosidases"/>
    <property type="match status" value="2"/>
</dbReference>
<dbReference type="InterPro" id="IPR048395">
    <property type="entry name" value="Glyco_hydro_31_C"/>
</dbReference>
<evidence type="ECO:0000313" key="8">
    <source>
        <dbReference type="Proteomes" id="UP000557717"/>
    </source>
</evidence>
<dbReference type="CDD" id="cd14752">
    <property type="entry name" value="GH31_N"/>
    <property type="match status" value="1"/>
</dbReference>
<dbReference type="GO" id="GO:0004553">
    <property type="term" value="F:hydrolase activity, hydrolyzing O-glycosyl compounds"/>
    <property type="evidence" value="ECO:0007669"/>
    <property type="project" value="InterPro"/>
</dbReference>
<dbReference type="SUPFAM" id="SSF49899">
    <property type="entry name" value="Concanavalin A-like lectins/glucanases"/>
    <property type="match status" value="1"/>
</dbReference>
<dbReference type="Pfam" id="PF13802">
    <property type="entry name" value="Gal_mutarotas_2"/>
    <property type="match status" value="1"/>
</dbReference>
<dbReference type="RefSeq" id="WP_184018265.1">
    <property type="nucleotide sequence ID" value="NZ_JACHFD010000008.1"/>
</dbReference>
<dbReference type="InterPro" id="IPR000322">
    <property type="entry name" value="Glyco_hydro_31_TIM"/>
</dbReference>
<dbReference type="SUPFAM" id="SSF74650">
    <property type="entry name" value="Galactose mutarotase-like"/>
    <property type="match status" value="1"/>
</dbReference>
<keyword evidence="8" id="KW-1185">Reference proteome</keyword>
<dbReference type="GO" id="GO:0030246">
    <property type="term" value="F:carbohydrate binding"/>
    <property type="evidence" value="ECO:0007669"/>
    <property type="project" value="InterPro"/>
</dbReference>
<feature type="region of interest" description="Disordered" evidence="2">
    <location>
        <begin position="1155"/>
        <end position="1176"/>
    </location>
</feature>
<dbReference type="EMBL" id="JACHFD010000008">
    <property type="protein sequence ID" value="MBB5351794.1"/>
    <property type="molecule type" value="Genomic_DNA"/>
</dbReference>
<dbReference type="PANTHER" id="PTHR43863">
    <property type="entry name" value="HYDROLASE, PUTATIVE (AFU_ORTHOLOGUE AFUA_1G03140)-RELATED"/>
    <property type="match status" value="1"/>
</dbReference>
<gene>
    <name evidence="7" type="ORF">HNR46_002033</name>
</gene>
<dbReference type="InterPro" id="IPR051816">
    <property type="entry name" value="Glycosyl_Hydrolase_31"/>
</dbReference>
<dbReference type="Gene3D" id="2.60.40.1760">
    <property type="entry name" value="glycosyl hydrolase (family 31)"/>
    <property type="match status" value="1"/>
</dbReference>
<dbReference type="InterPro" id="IPR025887">
    <property type="entry name" value="Glyco_hydro_31_N_dom"/>
</dbReference>
<evidence type="ECO:0000259" key="3">
    <source>
        <dbReference type="Pfam" id="PF01055"/>
    </source>
</evidence>
<dbReference type="SUPFAM" id="SSF51011">
    <property type="entry name" value="Glycosyl hydrolase domain"/>
    <property type="match status" value="1"/>
</dbReference>
<feature type="compositionally biased region" description="Basic and acidic residues" evidence="2">
    <location>
        <begin position="1161"/>
        <end position="1176"/>
    </location>
</feature>
<feature type="domain" description="Glycoside hydrolase family 31 TIM barrel" evidence="3">
    <location>
        <begin position="624"/>
        <end position="891"/>
    </location>
</feature>
<evidence type="ECO:0000259" key="5">
    <source>
        <dbReference type="Pfam" id="PF17137"/>
    </source>
</evidence>
<dbReference type="Gene3D" id="2.60.40.1180">
    <property type="entry name" value="Golgi alpha-mannosidase II"/>
    <property type="match status" value="2"/>
</dbReference>
<dbReference type="PANTHER" id="PTHR43863:SF2">
    <property type="entry name" value="MALTASE-GLUCOAMYLASE"/>
    <property type="match status" value="1"/>
</dbReference>
<proteinExistence type="inferred from homology"/>
<feature type="domain" description="Glycosyl hydrolase family 31 C-terminal" evidence="6">
    <location>
        <begin position="900"/>
        <end position="987"/>
    </location>
</feature>
<dbReference type="GO" id="GO:0005975">
    <property type="term" value="P:carbohydrate metabolic process"/>
    <property type="evidence" value="ECO:0007669"/>
    <property type="project" value="InterPro"/>
</dbReference>
<dbReference type="Proteomes" id="UP000557717">
    <property type="component" value="Unassembled WGS sequence"/>
</dbReference>
<comment type="similarity">
    <text evidence="1">Belongs to the glycosyl hydrolase 31 family.</text>
</comment>
<dbReference type="AlphaFoldDB" id="A0A840V876"/>
<evidence type="ECO:0000259" key="6">
    <source>
        <dbReference type="Pfam" id="PF21365"/>
    </source>
</evidence>
<dbReference type="Pfam" id="PF21365">
    <property type="entry name" value="Glyco_hydro_31_3rd"/>
    <property type="match status" value="1"/>
</dbReference>
<reference evidence="7 8" key="1">
    <citation type="submission" date="2020-08" db="EMBL/GenBank/DDBJ databases">
        <title>Genomic Encyclopedia of Type Strains, Phase IV (KMG-IV): sequencing the most valuable type-strain genomes for metagenomic binning, comparative biology and taxonomic classification.</title>
        <authorList>
            <person name="Goeker M."/>
        </authorList>
    </citation>
    <scope>NUCLEOTIDE SEQUENCE [LARGE SCALE GENOMIC DNA]</scope>
    <source>
        <strain evidence="7 8">YC6886</strain>
    </source>
</reference>
<name>A0A840V876_9BACT</name>
<dbReference type="InterPro" id="IPR017853">
    <property type="entry name" value="GH"/>
</dbReference>
<keyword evidence="7" id="KW-0378">Hydrolase</keyword>
<protein>
    <submittedName>
        <fullName evidence="7">Alpha-glucosidase (Family GH31 glycosyl hydrolase)</fullName>
    </submittedName>
</protein>
<dbReference type="InterPro" id="IPR033403">
    <property type="entry name" value="DUF5110"/>
</dbReference>
<evidence type="ECO:0000259" key="4">
    <source>
        <dbReference type="Pfam" id="PF13802"/>
    </source>
</evidence>
<accession>A0A840V876</accession>